<dbReference type="InterPro" id="IPR033897">
    <property type="entry name" value="SRF-like_MADS-box"/>
</dbReference>
<evidence type="ECO:0000256" key="4">
    <source>
        <dbReference type="ARBA" id="ARBA00023163"/>
    </source>
</evidence>
<name>A0AAD4P1V9_PERFH</name>
<dbReference type="PRINTS" id="PR00404">
    <property type="entry name" value="MADSDOMAIN"/>
</dbReference>
<keyword evidence="4" id="KW-0804">Transcription</keyword>
<keyword evidence="5" id="KW-0539">Nucleus</keyword>
<dbReference type="EMBL" id="SDAM02000556">
    <property type="protein sequence ID" value="KAH6823823.1"/>
    <property type="molecule type" value="Genomic_DNA"/>
</dbReference>
<evidence type="ECO:0000313" key="8">
    <source>
        <dbReference type="Proteomes" id="UP001190926"/>
    </source>
</evidence>
<dbReference type="Gene3D" id="3.40.1810.10">
    <property type="entry name" value="Transcription factor, MADS-box"/>
    <property type="match status" value="1"/>
</dbReference>
<dbReference type="SUPFAM" id="SSF55455">
    <property type="entry name" value="SRF-like"/>
    <property type="match status" value="1"/>
</dbReference>
<dbReference type="SMART" id="SM00432">
    <property type="entry name" value="MADS"/>
    <property type="match status" value="1"/>
</dbReference>
<sequence>MGRAKLKMELITKEKSRNITFKRRKEGLIRKMHEFSTLCDVSSCIIIYGPRNENGRIEPEIWPQNLEEIKRIIGVFKSKNKDSGYKSFGISDFFHDRNRKIEEELTKMKKKNLESKFPTWPDVMNFKSEGELRELGAALSNKLEHVKSRIEFLKRNRQGYYNFVDFGDQSRSSQSHMSMSAAAVGLYAPTQSRGLDMFQQPMPVPIPVPLVNQNSMMMMSLINDNDDRVVQFDAGASASCKRQFFYESSMTEVVDPLLCLNTRPLARYYVPSPLPLPPLPSYMHMMPGVPPPPPPPLHFSNNEE</sequence>
<dbReference type="GO" id="GO:0005634">
    <property type="term" value="C:nucleus"/>
    <property type="evidence" value="ECO:0007669"/>
    <property type="project" value="UniProtKB-SubCell"/>
</dbReference>
<keyword evidence="8" id="KW-1185">Reference proteome</keyword>
<evidence type="ECO:0000256" key="1">
    <source>
        <dbReference type="ARBA" id="ARBA00004123"/>
    </source>
</evidence>
<evidence type="ECO:0000256" key="3">
    <source>
        <dbReference type="ARBA" id="ARBA00023125"/>
    </source>
</evidence>
<keyword evidence="2" id="KW-0805">Transcription regulation</keyword>
<protein>
    <recommendedName>
        <fullName evidence="6">MADS-box domain-containing protein</fullName>
    </recommendedName>
</protein>
<evidence type="ECO:0000313" key="7">
    <source>
        <dbReference type="EMBL" id="KAH6823823.1"/>
    </source>
</evidence>
<reference evidence="7 8" key="1">
    <citation type="journal article" date="2021" name="Nat. Commun.">
        <title>Incipient diploidization of the medicinal plant Perilla within 10,000 years.</title>
        <authorList>
            <person name="Zhang Y."/>
            <person name="Shen Q."/>
            <person name="Leng L."/>
            <person name="Zhang D."/>
            <person name="Chen S."/>
            <person name="Shi Y."/>
            <person name="Ning Z."/>
            <person name="Chen S."/>
        </authorList>
    </citation>
    <scope>NUCLEOTIDE SEQUENCE [LARGE SCALE GENOMIC DNA]</scope>
    <source>
        <strain evidence="8">cv. PC099</strain>
    </source>
</reference>
<accession>A0AAD4P1V9</accession>
<feature type="domain" description="MADS-box" evidence="6">
    <location>
        <begin position="1"/>
        <end position="53"/>
    </location>
</feature>
<dbReference type="GO" id="GO:0000981">
    <property type="term" value="F:DNA-binding transcription factor activity, RNA polymerase II-specific"/>
    <property type="evidence" value="ECO:0007669"/>
    <property type="project" value="InterPro"/>
</dbReference>
<dbReference type="GO" id="GO:0046983">
    <property type="term" value="F:protein dimerization activity"/>
    <property type="evidence" value="ECO:0007669"/>
    <property type="project" value="InterPro"/>
</dbReference>
<organism evidence="7 8">
    <name type="scientific">Perilla frutescens var. hirtella</name>
    <name type="common">Perilla citriodora</name>
    <name type="synonym">Perilla setoyensis</name>
    <dbReference type="NCBI Taxonomy" id="608512"/>
    <lineage>
        <taxon>Eukaryota</taxon>
        <taxon>Viridiplantae</taxon>
        <taxon>Streptophyta</taxon>
        <taxon>Embryophyta</taxon>
        <taxon>Tracheophyta</taxon>
        <taxon>Spermatophyta</taxon>
        <taxon>Magnoliopsida</taxon>
        <taxon>eudicotyledons</taxon>
        <taxon>Gunneridae</taxon>
        <taxon>Pentapetalae</taxon>
        <taxon>asterids</taxon>
        <taxon>lamiids</taxon>
        <taxon>Lamiales</taxon>
        <taxon>Lamiaceae</taxon>
        <taxon>Nepetoideae</taxon>
        <taxon>Elsholtzieae</taxon>
        <taxon>Perilla</taxon>
    </lineage>
</organism>
<dbReference type="PROSITE" id="PS50066">
    <property type="entry name" value="MADS_BOX_2"/>
    <property type="match status" value="1"/>
</dbReference>
<gene>
    <name evidence="7" type="ORF">C2S53_006938</name>
</gene>
<evidence type="ECO:0000256" key="5">
    <source>
        <dbReference type="ARBA" id="ARBA00023242"/>
    </source>
</evidence>
<evidence type="ECO:0000259" key="6">
    <source>
        <dbReference type="PROSITE" id="PS50066"/>
    </source>
</evidence>
<evidence type="ECO:0000256" key="2">
    <source>
        <dbReference type="ARBA" id="ARBA00023015"/>
    </source>
</evidence>
<dbReference type="AlphaFoldDB" id="A0AAD4P1V9"/>
<dbReference type="PANTHER" id="PTHR11945:SF176">
    <property type="entry name" value="MADS-BOX TRANSCRIPTION FACTOR FAMILY PROTEIN"/>
    <property type="match status" value="1"/>
</dbReference>
<dbReference type="CDD" id="cd00266">
    <property type="entry name" value="MADS_SRF_like"/>
    <property type="match status" value="1"/>
</dbReference>
<comment type="subcellular location">
    <subcellularLocation>
        <location evidence="1">Nucleus</location>
    </subcellularLocation>
</comment>
<dbReference type="Proteomes" id="UP001190926">
    <property type="component" value="Unassembled WGS sequence"/>
</dbReference>
<dbReference type="GO" id="GO:0045944">
    <property type="term" value="P:positive regulation of transcription by RNA polymerase II"/>
    <property type="evidence" value="ECO:0007669"/>
    <property type="project" value="InterPro"/>
</dbReference>
<comment type="caution">
    <text evidence="7">The sequence shown here is derived from an EMBL/GenBank/DDBJ whole genome shotgun (WGS) entry which is preliminary data.</text>
</comment>
<dbReference type="GO" id="GO:0000978">
    <property type="term" value="F:RNA polymerase II cis-regulatory region sequence-specific DNA binding"/>
    <property type="evidence" value="ECO:0007669"/>
    <property type="project" value="TreeGrafter"/>
</dbReference>
<dbReference type="Pfam" id="PF00319">
    <property type="entry name" value="SRF-TF"/>
    <property type="match status" value="1"/>
</dbReference>
<keyword evidence="3" id="KW-0238">DNA-binding</keyword>
<dbReference type="PANTHER" id="PTHR11945">
    <property type="entry name" value="MADS BOX PROTEIN"/>
    <property type="match status" value="1"/>
</dbReference>
<proteinExistence type="predicted"/>
<dbReference type="InterPro" id="IPR002100">
    <property type="entry name" value="TF_MADSbox"/>
</dbReference>
<dbReference type="InterPro" id="IPR036879">
    <property type="entry name" value="TF_MADSbox_sf"/>
</dbReference>